<dbReference type="Proteomes" id="UP000003835">
    <property type="component" value="Unassembled WGS sequence"/>
</dbReference>
<proteinExistence type="predicted"/>
<dbReference type="AlphaFoldDB" id="B4VMV5"/>
<keyword evidence="2" id="KW-1185">Reference proteome</keyword>
<protein>
    <submittedName>
        <fullName evidence="1">Uncharacterized protein</fullName>
    </submittedName>
</protein>
<dbReference type="HOGENOM" id="CLU_2648264_0_0_3"/>
<evidence type="ECO:0000313" key="1">
    <source>
        <dbReference type="EMBL" id="EDX76953.1"/>
    </source>
</evidence>
<evidence type="ECO:0000313" key="2">
    <source>
        <dbReference type="Proteomes" id="UP000003835"/>
    </source>
</evidence>
<dbReference type="EMBL" id="DS989845">
    <property type="protein sequence ID" value="EDX76953.1"/>
    <property type="molecule type" value="Genomic_DNA"/>
</dbReference>
<gene>
    <name evidence="1" type="ORF">MC7420_1956</name>
</gene>
<name>B4VMV5_9CYAN</name>
<reference evidence="1 2" key="1">
    <citation type="submission" date="2008-07" db="EMBL/GenBank/DDBJ databases">
        <authorList>
            <person name="Tandeau de Marsac N."/>
            <person name="Ferriera S."/>
            <person name="Johnson J."/>
            <person name="Kravitz S."/>
            <person name="Beeson K."/>
            <person name="Sutton G."/>
            <person name="Rogers Y.-H."/>
            <person name="Friedman R."/>
            <person name="Frazier M."/>
            <person name="Venter J.C."/>
        </authorList>
    </citation>
    <scope>NUCLEOTIDE SEQUENCE [LARGE SCALE GENOMIC DNA]</scope>
    <source>
        <strain evidence="1 2">PCC 7420</strain>
    </source>
</reference>
<organism evidence="1 2">
    <name type="scientific">Coleofasciculus chthonoplastes PCC 7420</name>
    <dbReference type="NCBI Taxonomy" id="118168"/>
    <lineage>
        <taxon>Bacteria</taxon>
        <taxon>Bacillati</taxon>
        <taxon>Cyanobacteriota</taxon>
        <taxon>Cyanophyceae</taxon>
        <taxon>Coleofasciculales</taxon>
        <taxon>Coleofasciculaceae</taxon>
        <taxon>Coleofasciculus</taxon>
    </lineage>
</organism>
<accession>B4VMV5</accession>
<dbReference type="STRING" id="118168.MC7420_1956"/>
<sequence length="76" mass="8838">MEAIPARMITAEMLHQSDRCLITLNLVICHSSFVIRHSLFVIRHLLFVIRYSSFVIRHSLFGRGGFCRQASDNNQY</sequence>